<dbReference type="PROSITE" id="PS00216">
    <property type="entry name" value="SUGAR_TRANSPORT_1"/>
    <property type="match status" value="2"/>
</dbReference>
<dbReference type="InParanoid" id="T1IFV0"/>
<dbReference type="PANTHER" id="PTHR48021">
    <property type="match status" value="1"/>
</dbReference>
<dbReference type="OMA" id="APFSETH"/>
<dbReference type="PANTHER" id="PTHR48021:SF46">
    <property type="entry name" value="MAJOR FACILITATOR SUPERFAMILY (MFS) PROFILE DOMAIN-CONTAINING PROTEIN"/>
    <property type="match status" value="1"/>
</dbReference>
<feature type="domain" description="Major facilitator superfamily (MFS) profile" evidence="8">
    <location>
        <begin position="1"/>
        <end position="411"/>
    </location>
</feature>
<evidence type="ECO:0000256" key="6">
    <source>
        <dbReference type="ARBA" id="ARBA00022989"/>
    </source>
</evidence>
<accession>T1IFV0</accession>
<dbReference type="SUPFAM" id="SSF103473">
    <property type="entry name" value="MFS general substrate transporter"/>
    <property type="match status" value="2"/>
</dbReference>
<name>T1IFV0_RHOPR</name>
<evidence type="ECO:0000259" key="8">
    <source>
        <dbReference type="PROSITE" id="PS50850"/>
    </source>
</evidence>
<keyword evidence="5" id="KW-0812">Transmembrane</keyword>
<dbReference type="Proteomes" id="UP000015103">
    <property type="component" value="Unassembled WGS sequence"/>
</dbReference>
<dbReference type="HOGENOM" id="CLU_001265_30_10_1"/>
<keyword evidence="10" id="KW-1185">Reference proteome</keyword>
<organism evidence="9 10">
    <name type="scientific">Rhodnius prolixus</name>
    <name type="common">Triatomid bug</name>
    <dbReference type="NCBI Taxonomy" id="13249"/>
    <lineage>
        <taxon>Eukaryota</taxon>
        <taxon>Metazoa</taxon>
        <taxon>Ecdysozoa</taxon>
        <taxon>Arthropoda</taxon>
        <taxon>Hexapoda</taxon>
        <taxon>Insecta</taxon>
        <taxon>Pterygota</taxon>
        <taxon>Neoptera</taxon>
        <taxon>Paraneoptera</taxon>
        <taxon>Hemiptera</taxon>
        <taxon>Heteroptera</taxon>
        <taxon>Panheteroptera</taxon>
        <taxon>Cimicomorpha</taxon>
        <taxon>Reduviidae</taxon>
        <taxon>Triatominae</taxon>
        <taxon>Rhodnius</taxon>
    </lineage>
</organism>
<dbReference type="InterPro" id="IPR005829">
    <property type="entry name" value="Sugar_transporter_CS"/>
</dbReference>
<evidence type="ECO:0000313" key="10">
    <source>
        <dbReference type="Proteomes" id="UP000015103"/>
    </source>
</evidence>
<keyword evidence="4" id="KW-0762">Sugar transport</keyword>
<dbReference type="InterPro" id="IPR020846">
    <property type="entry name" value="MFS_dom"/>
</dbReference>
<proteinExistence type="predicted"/>
<dbReference type="InterPro" id="IPR005828">
    <property type="entry name" value="MFS_sugar_transport-like"/>
</dbReference>
<evidence type="ECO:0000256" key="3">
    <source>
        <dbReference type="ARBA" id="ARBA00022475"/>
    </source>
</evidence>
<dbReference type="GO" id="GO:0022857">
    <property type="term" value="F:transmembrane transporter activity"/>
    <property type="evidence" value="ECO:0007669"/>
    <property type="project" value="InterPro"/>
</dbReference>
<keyword evidence="7" id="KW-0472">Membrane</keyword>
<evidence type="ECO:0000256" key="2">
    <source>
        <dbReference type="ARBA" id="ARBA00022448"/>
    </source>
</evidence>
<dbReference type="Gene3D" id="1.20.1250.20">
    <property type="entry name" value="MFS general substrate transporter like domains"/>
    <property type="match status" value="2"/>
</dbReference>
<reference evidence="9" key="1">
    <citation type="submission" date="2015-05" db="UniProtKB">
        <authorList>
            <consortium name="EnsemblMetazoa"/>
        </authorList>
    </citation>
    <scope>IDENTIFICATION</scope>
</reference>
<evidence type="ECO:0000256" key="4">
    <source>
        <dbReference type="ARBA" id="ARBA00022597"/>
    </source>
</evidence>
<comment type="subcellular location">
    <subcellularLocation>
        <location evidence="1">Cell membrane</location>
        <topology evidence="1">Multi-pass membrane protein</topology>
    </subcellularLocation>
</comment>
<dbReference type="EnsemblMetazoa" id="RPRC015169-RA">
    <property type="protein sequence ID" value="RPRC015169-PA"/>
    <property type="gene ID" value="RPRC015169"/>
</dbReference>
<keyword evidence="2" id="KW-0813">Transport</keyword>
<feature type="domain" description="Major facilitator superfamily (MFS) profile" evidence="8">
    <location>
        <begin position="408"/>
        <end position="833"/>
    </location>
</feature>
<keyword evidence="6" id="KW-1133">Transmembrane helix</keyword>
<dbReference type="FunFam" id="1.20.1250.20:FF:000218">
    <property type="entry name" value="facilitated trehalose transporter Tret1"/>
    <property type="match status" value="1"/>
</dbReference>
<evidence type="ECO:0000256" key="7">
    <source>
        <dbReference type="ARBA" id="ARBA00023136"/>
    </source>
</evidence>
<dbReference type="STRING" id="13249.T1IFV0"/>
<protein>
    <recommendedName>
        <fullName evidence="8">Major facilitator superfamily (MFS) profile domain-containing protein</fullName>
    </recommendedName>
</protein>
<dbReference type="PROSITE" id="PS50850">
    <property type="entry name" value="MFS"/>
    <property type="match status" value="2"/>
</dbReference>
<evidence type="ECO:0000256" key="1">
    <source>
        <dbReference type="ARBA" id="ARBA00004651"/>
    </source>
</evidence>
<keyword evidence="3" id="KW-1003">Cell membrane</keyword>
<sequence length="840" mass="93327">WLSPYTIKLTTGENPILTTSMLATLLSITEIGEAAGSIPSAIFSDRFGRKKSLLLAGPLIIFSFLISLLTKNIIALLVMRILQGYVAATVEVVAPVYLAEISGAKIRGTVCGYYSVFWNLGIVVVFFVSEYLSFDMYTLSLTVVPILFCGTFIFMPESPYYCLMKGETDGARSSLQWLRHGEDIEKEYLEIEEAVREDMKYAGSWIDLIATKEDRRALWIVLIGCMARYLIGISTFIAYAEDIFAKAGQNNLFTPNHLATFYALLFTVSSAVASFFSDTVGRRKLLIYSLIGTVISNVIIAVYFCLLELTSLQITSHIWIMYLGSTVCCIFTNTGIGQLVPTIKAEFLPSHTRNRGSALTNAIASLAIFVQLFLFPMIAAYIGMYFNFITFAAAIKLVTAPPLLLHLPNKRCYLCVMTASFSFNWLSPYTIKLTSGESPVLTPTILATLISVIEIGEAVTCIPVAIFSDRFGRKISLLWIGPLTASLWILSLFTKNTVVLYIIRLLQGVVMAAIETVVPVYLAEISGAERRGALGGYYSVFWNLGVLGVYINSEYLSFDMYTLVSIVVPILFFTTFIFMPESPYFYLMTNQLDDAKLSLQWLRHGEDIKEEYEQIEEAVREDMKNAGSWKDLVATKKDRRSLLIVLVVCLSRYLIGTAVFVIFAEDIFAKAGQHMFTANQQAIGLALLFTISSAVASFFSDTVGRRKLLIYSLIGTAISNIIIIVYFCILELTSLQVTPYVWVMYIGIVGFCIFTSIGLGQLMPTIKAEFFPSHTRSKGGAITNLACSLAVFVQISMFPVISMYVGMYFNFVIFSIVAVIGCIFVIIFLPESAGKTLHEV</sequence>
<dbReference type="InterPro" id="IPR050549">
    <property type="entry name" value="MFS_Trehalose_Transporter"/>
</dbReference>
<dbReference type="EMBL" id="ACPB03001152">
    <property type="status" value="NOT_ANNOTATED_CDS"/>
    <property type="molecule type" value="Genomic_DNA"/>
</dbReference>
<evidence type="ECO:0000256" key="5">
    <source>
        <dbReference type="ARBA" id="ARBA00022692"/>
    </source>
</evidence>
<dbReference type="GO" id="GO:0005886">
    <property type="term" value="C:plasma membrane"/>
    <property type="evidence" value="ECO:0007669"/>
    <property type="project" value="UniProtKB-SubCell"/>
</dbReference>
<evidence type="ECO:0000313" key="9">
    <source>
        <dbReference type="EnsemblMetazoa" id="RPRC015169-PA"/>
    </source>
</evidence>
<dbReference type="InterPro" id="IPR036259">
    <property type="entry name" value="MFS_trans_sf"/>
</dbReference>
<dbReference type="Pfam" id="PF00083">
    <property type="entry name" value="Sugar_tr"/>
    <property type="match status" value="2"/>
</dbReference>
<dbReference type="VEuPathDB" id="VectorBase:RPRC015169"/>
<dbReference type="eggNOG" id="KOG0254">
    <property type="taxonomic scope" value="Eukaryota"/>
</dbReference>
<dbReference type="AlphaFoldDB" id="T1IFV0"/>